<comment type="caution">
    <text evidence="1">The sequence shown here is derived from an EMBL/GenBank/DDBJ whole genome shotgun (WGS) entry which is preliminary data.</text>
</comment>
<dbReference type="Proteomes" id="UP000023152">
    <property type="component" value="Unassembled WGS sequence"/>
</dbReference>
<dbReference type="EMBL" id="ASPP01004276">
    <property type="protein sequence ID" value="ETO32339.1"/>
    <property type="molecule type" value="Genomic_DNA"/>
</dbReference>
<keyword evidence="2" id="KW-1185">Reference proteome</keyword>
<sequence>MVTFEVSCFITYLEVFFFFVFSIKQQNIIGSSKQKKANRKYELKLYENIPWLYWADFNVVSNSNLSFDIFDQTNPTVIATATVPESSQVIFVDEQSSQPASNELHVQILKYLVCGIENESSLRFALTVFNDLKTQLHQSKSQDIENVLNDNTPNLDQSNASSKQVCFLFCFFCLIKQYVYTIQMCQRWKLSSKQLFVIVRTLAKDKSATQFHSLAIQNIGSDLDSFVSGDARYEVSCTLIDRLRLIPCVNYLVLSNQLIKQQQLITSLKEFLQRFDFQSSE</sequence>
<organism evidence="1 2">
    <name type="scientific">Reticulomyxa filosa</name>
    <dbReference type="NCBI Taxonomy" id="46433"/>
    <lineage>
        <taxon>Eukaryota</taxon>
        <taxon>Sar</taxon>
        <taxon>Rhizaria</taxon>
        <taxon>Retaria</taxon>
        <taxon>Foraminifera</taxon>
        <taxon>Monothalamids</taxon>
        <taxon>Reticulomyxidae</taxon>
        <taxon>Reticulomyxa</taxon>
    </lineage>
</organism>
<protein>
    <submittedName>
        <fullName evidence="1">Uncharacterized protein</fullName>
    </submittedName>
</protein>
<proteinExistence type="predicted"/>
<accession>X6P2M9</accession>
<gene>
    <name evidence="1" type="ORF">RFI_04778</name>
</gene>
<evidence type="ECO:0000313" key="2">
    <source>
        <dbReference type="Proteomes" id="UP000023152"/>
    </source>
</evidence>
<reference evidence="1 2" key="1">
    <citation type="journal article" date="2013" name="Curr. Biol.">
        <title>The Genome of the Foraminiferan Reticulomyxa filosa.</title>
        <authorList>
            <person name="Glockner G."/>
            <person name="Hulsmann N."/>
            <person name="Schleicher M."/>
            <person name="Noegel A.A."/>
            <person name="Eichinger L."/>
            <person name="Gallinger C."/>
            <person name="Pawlowski J."/>
            <person name="Sierra R."/>
            <person name="Euteneuer U."/>
            <person name="Pillet L."/>
            <person name="Moustafa A."/>
            <person name="Platzer M."/>
            <person name="Groth M."/>
            <person name="Szafranski K."/>
            <person name="Schliwa M."/>
        </authorList>
    </citation>
    <scope>NUCLEOTIDE SEQUENCE [LARGE SCALE GENOMIC DNA]</scope>
</reference>
<feature type="non-terminal residue" evidence="1">
    <location>
        <position position="281"/>
    </location>
</feature>
<name>X6P2M9_RETFI</name>
<dbReference type="AlphaFoldDB" id="X6P2M9"/>
<evidence type="ECO:0000313" key="1">
    <source>
        <dbReference type="EMBL" id="ETO32339.1"/>
    </source>
</evidence>